<dbReference type="EMBL" id="BK016188">
    <property type="protein sequence ID" value="DAG01175.1"/>
    <property type="molecule type" value="Genomic_DNA"/>
</dbReference>
<proteinExistence type="predicted"/>
<name>A0A8S5V3I0_9CAUD</name>
<reference evidence="1" key="1">
    <citation type="journal article" date="2021" name="Proc. Natl. Acad. Sci. U.S.A.">
        <title>A Catalog of Tens of Thousands of Viruses from Human Metagenomes Reveals Hidden Associations with Chronic Diseases.</title>
        <authorList>
            <person name="Tisza M.J."/>
            <person name="Buck C.B."/>
        </authorList>
    </citation>
    <scope>NUCLEOTIDE SEQUENCE</scope>
    <source>
        <strain evidence="1">Ctt0c4</strain>
    </source>
</reference>
<accession>A0A8S5V3I0</accession>
<evidence type="ECO:0000313" key="1">
    <source>
        <dbReference type="EMBL" id="DAG01175.1"/>
    </source>
</evidence>
<protein>
    <submittedName>
        <fullName evidence="1">Uncharacterized protein</fullName>
    </submittedName>
</protein>
<organism evidence="1">
    <name type="scientific">Siphoviridae sp. ctt0c4</name>
    <dbReference type="NCBI Taxonomy" id="2825702"/>
    <lineage>
        <taxon>Viruses</taxon>
        <taxon>Duplodnaviria</taxon>
        <taxon>Heunggongvirae</taxon>
        <taxon>Uroviricota</taxon>
        <taxon>Caudoviricetes</taxon>
    </lineage>
</organism>
<sequence length="51" mass="5965">MQLAHQTDLQQLTGIHETTDIHYTLQKPYFRAILSLSNLRVSLRLTFSNFC</sequence>